<dbReference type="EMBL" id="JASBWT010000022">
    <property type="protein sequence ID" value="KAJ9095329.1"/>
    <property type="molecule type" value="Genomic_DNA"/>
</dbReference>
<organism evidence="1 2">
    <name type="scientific">Naganishia friedmannii</name>
    <dbReference type="NCBI Taxonomy" id="89922"/>
    <lineage>
        <taxon>Eukaryota</taxon>
        <taxon>Fungi</taxon>
        <taxon>Dikarya</taxon>
        <taxon>Basidiomycota</taxon>
        <taxon>Agaricomycotina</taxon>
        <taxon>Tremellomycetes</taxon>
        <taxon>Filobasidiales</taxon>
        <taxon>Filobasidiaceae</taxon>
        <taxon>Naganishia</taxon>
    </lineage>
</organism>
<sequence>MSSFRTIARVQVSSFRSASVVPVMARGYAPGQEGATASSTGFKNREQAEETAYARKQQAAQLAKLREQLAKTEEEKARLHEEVKKLEAER</sequence>
<comment type="caution">
    <text evidence="1">The sequence shown here is derived from an EMBL/GenBank/DDBJ whole genome shotgun (WGS) entry which is preliminary data.</text>
</comment>
<keyword evidence="2" id="KW-1185">Reference proteome</keyword>
<dbReference type="Proteomes" id="UP001227268">
    <property type="component" value="Unassembled WGS sequence"/>
</dbReference>
<proteinExistence type="predicted"/>
<accession>A0ACC2V830</accession>
<name>A0ACC2V830_9TREE</name>
<protein>
    <submittedName>
        <fullName evidence="1">Uncharacterized protein</fullName>
    </submittedName>
</protein>
<evidence type="ECO:0000313" key="1">
    <source>
        <dbReference type="EMBL" id="KAJ9095329.1"/>
    </source>
</evidence>
<gene>
    <name evidence="1" type="ORF">QFC21_005695</name>
</gene>
<reference evidence="1" key="1">
    <citation type="submission" date="2023-04" db="EMBL/GenBank/DDBJ databases">
        <title>Draft Genome sequencing of Naganishia species isolated from polar environments using Oxford Nanopore Technology.</title>
        <authorList>
            <person name="Leo P."/>
            <person name="Venkateswaran K."/>
        </authorList>
    </citation>
    <scope>NUCLEOTIDE SEQUENCE</scope>
    <source>
        <strain evidence="1">MNA-CCFEE 5423</strain>
    </source>
</reference>
<evidence type="ECO:0000313" key="2">
    <source>
        <dbReference type="Proteomes" id="UP001227268"/>
    </source>
</evidence>